<feature type="compositionally biased region" description="Polar residues" evidence="15">
    <location>
        <begin position="232"/>
        <end position="241"/>
    </location>
</feature>
<dbReference type="InterPro" id="IPR015947">
    <property type="entry name" value="PUA-like_sf"/>
</dbReference>
<organism evidence="18 19">
    <name type="scientific">Ziziphus jujuba</name>
    <name type="common">Chinese jujube</name>
    <name type="synonym">Ziziphus sativa</name>
    <dbReference type="NCBI Taxonomy" id="326968"/>
    <lineage>
        <taxon>Eukaryota</taxon>
        <taxon>Viridiplantae</taxon>
        <taxon>Streptophyta</taxon>
        <taxon>Embryophyta</taxon>
        <taxon>Tracheophyta</taxon>
        <taxon>Spermatophyta</taxon>
        <taxon>Magnoliopsida</taxon>
        <taxon>eudicotyledons</taxon>
        <taxon>Gunneridae</taxon>
        <taxon>Pentapetalae</taxon>
        <taxon>rosids</taxon>
        <taxon>fabids</taxon>
        <taxon>Rosales</taxon>
        <taxon>Rhamnaceae</taxon>
        <taxon>Paliureae</taxon>
        <taxon>Ziziphus</taxon>
    </lineage>
</organism>
<evidence type="ECO:0000313" key="18">
    <source>
        <dbReference type="Proteomes" id="UP001652623"/>
    </source>
</evidence>
<keyword evidence="10" id="KW-0862">Zinc</keyword>
<evidence type="ECO:0000256" key="8">
    <source>
        <dbReference type="ARBA" id="ARBA00022723"/>
    </source>
</evidence>
<dbReference type="GO" id="GO:0005634">
    <property type="term" value="C:nucleus"/>
    <property type="evidence" value="ECO:0007669"/>
    <property type="project" value="UniProtKB-SubCell"/>
</dbReference>
<evidence type="ECO:0000256" key="13">
    <source>
        <dbReference type="ARBA" id="ARBA00046075"/>
    </source>
</evidence>
<dbReference type="Proteomes" id="UP001652623">
    <property type="component" value="Chromosome 5"/>
</dbReference>
<evidence type="ECO:0000313" key="19">
    <source>
        <dbReference type="RefSeq" id="XP_015884817.1"/>
    </source>
</evidence>
<comment type="subunit">
    <text evidence="14">Likely a component of a DCX (DDB1-CUL4-X-box) protein ligase complex. May interact with pic/DDB1.</text>
</comment>
<dbReference type="GO" id="GO:0016567">
    <property type="term" value="P:protein ubiquitination"/>
    <property type="evidence" value="ECO:0007669"/>
    <property type="project" value="UniProtKB-UniPathway"/>
</dbReference>
<dbReference type="PANTHER" id="PTHR14255:SF4">
    <property type="entry name" value="PROTEIN CEREBLON"/>
    <property type="match status" value="1"/>
</dbReference>
<evidence type="ECO:0000256" key="4">
    <source>
        <dbReference type="ARBA" id="ARBA00005293"/>
    </source>
</evidence>
<dbReference type="AlphaFoldDB" id="A0A6P3ZXG2"/>
<proteinExistence type="inferred from homology"/>
<comment type="subcellular location">
    <subcellularLocation>
        <location evidence="2">Cytoplasm</location>
    </subcellularLocation>
    <subcellularLocation>
        <location evidence="1">Nucleus</location>
    </subcellularLocation>
</comment>
<evidence type="ECO:0000259" key="17">
    <source>
        <dbReference type="PROSITE" id="PS51788"/>
    </source>
</evidence>
<evidence type="ECO:0000256" key="5">
    <source>
        <dbReference type="ARBA" id="ARBA00009142"/>
    </source>
</evidence>
<dbReference type="Pfam" id="PF02190">
    <property type="entry name" value="LON_substr_bdg"/>
    <property type="match status" value="1"/>
</dbReference>
<dbReference type="InParanoid" id="A0A6P3ZXG2"/>
<feature type="compositionally biased region" description="Basic and acidic residues" evidence="15">
    <location>
        <begin position="242"/>
        <end position="251"/>
    </location>
</feature>
<gene>
    <name evidence="19" type="primary">LOC107420389</name>
</gene>
<protein>
    <recommendedName>
        <fullName evidence="6">Protein cereblon</fullName>
    </recommendedName>
    <alternativeName>
        <fullName evidence="12">Protein ohgata</fullName>
    </alternativeName>
</protein>
<dbReference type="FunFam" id="1.20.58.1480:FF:000007">
    <property type="entry name" value="Lon protease homolog"/>
    <property type="match status" value="1"/>
</dbReference>
<comment type="similarity">
    <text evidence="4">Belongs to the CRBN family.</text>
</comment>
<evidence type="ECO:0000256" key="9">
    <source>
        <dbReference type="ARBA" id="ARBA00022786"/>
    </source>
</evidence>
<evidence type="ECO:0000256" key="15">
    <source>
        <dbReference type="SAM" id="MobiDB-lite"/>
    </source>
</evidence>
<comment type="pathway">
    <text evidence="3">Protein modification; protein ubiquitination.</text>
</comment>
<dbReference type="PROSITE" id="PS51788">
    <property type="entry name" value="CULT"/>
    <property type="match status" value="1"/>
</dbReference>
<evidence type="ECO:0000256" key="10">
    <source>
        <dbReference type="ARBA" id="ARBA00022833"/>
    </source>
</evidence>
<dbReference type="FunFam" id="2.170.150.20:FF:000005">
    <property type="entry name" value="Blast:Protein cereblon homolog"/>
    <property type="match status" value="1"/>
</dbReference>
<keyword evidence="8" id="KW-0479">Metal-binding</keyword>
<evidence type="ECO:0000256" key="12">
    <source>
        <dbReference type="ARBA" id="ARBA00030079"/>
    </source>
</evidence>
<dbReference type="RefSeq" id="XP_015884817.1">
    <property type="nucleotide sequence ID" value="XM_016029331.4"/>
</dbReference>
<evidence type="ECO:0000256" key="3">
    <source>
        <dbReference type="ARBA" id="ARBA00004906"/>
    </source>
</evidence>
<evidence type="ECO:0000256" key="14">
    <source>
        <dbReference type="ARBA" id="ARBA00046796"/>
    </source>
</evidence>
<dbReference type="KEGG" id="zju:107420389"/>
<dbReference type="SMART" id="SM00464">
    <property type="entry name" value="LON"/>
    <property type="match status" value="1"/>
</dbReference>
<feature type="region of interest" description="Disordered" evidence="15">
    <location>
        <begin position="279"/>
        <end position="318"/>
    </location>
</feature>
<dbReference type="InterPro" id="IPR046336">
    <property type="entry name" value="Lon_prtase_N_sf"/>
</dbReference>
<feature type="region of interest" description="Disordered" evidence="15">
    <location>
        <begin position="223"/>
        <end position="265"/>
    </location>
</feature>
<dbReference type="GO" id="GO:0046872">
    <property type="term" value="F:metal ion binding"/>
    <property type="evidence" value="ECO:0007669"/>
    <property type="project" value="UniProtKB-KW"/>
</dbReference>
<dbReference type="CDD" id="cd15777">
    <property type="entry name" value="CRBN_C_like"/>
    <property type="match status" value="1"/>
</dbReference>
<accession>A0A6P3ZXG2</accession>
<name>A0A6P3ZXG2_ZIZJJ</name>
<evidence type="ECO:0000256" key="2">
    <source>
        <dbReference type="ARBA" id="ARBA00004496"/>
    </source>
</evidence>
<dbReference type="SMR" id="A0A6P3ZXG2"/>
<dbReference type="Pfam" id="PF03226">
    <property type="entry name" value="Yippee-Mis18"/>
    <property type="match status" value="1"/>
</dbReference>
<comment type="similarity">
    <text evidence="5">Belongs to the 4-toluene sulfonate uptake permease (TSUP) (TC 2.A.102) family.</text>
</comment>
<dbReference type="InterPro" id="IPR034750">
    <property type="entry name" value="CULT"/>
</dbReference>
<sequence length="545" mass="61179">MDDENMSERERLQIEQILELDLEELQVEEVDDIHDSSDDDRHATGHGYDTAGTAYELTFNTSLASLHTYLGDVEDTHHRVAFLDGGAILNLPMFYLEGVVLFPGATLPLRVIQPNFVAAVERALTQVDAPYTIGVVRAHTDPNNGRIRFSSIGTTAEIRQYRRLEDGSLNVVTRGQQRFRLRHRWIDVEGAPCGEIQIIQEDTPLRTPRDAFGNMGPYSNRQGHSVLYMGPSNASHATSSHMFRDVDKDSETDSDESFESALSLTERRVHQSAIDSCSGYDTIGESASSDDEKSESNLQRSHLNDCDSTGSLLSEPEKENSCLGTSSILGMESCKGKQPLSCLKHANINQLRSVPKAFWPHWVYRMYDSYCLAQKAADMWNQIVGKPSMENLVKKPDLLSFYIASKIPVSESTRQELLEIDGISYRLRREIELLKSVDLIRCRNCQTVIARRSDMLVMSSDGPLGAYVNPHGFVHEIMTLYKANGLALIGPAVREYSWFPGYAWRVTNCATCETQMGWLFTATSKNLKPSSFWGIRSSQVSEDMH</sequence>
<feature type="compositionally biased region" description="Polar residues" evidence="15">
    <location>
        <begin position="297"/>
        <end position="312"/>
    </location>
</feature>
<dbReference type="UniPathway" id="UPA00143"/>
<dbReference type="GeneID" id="107420389"/>
<feature type="domain" description="Lon N-terminal" evidence="16">
    <location>
        <begin position="91"/>
        <end position="438"/>
    </location>
</feature>
<dbReference type="Gene3D" id="2.30.130.40">
    <property type="entry name" value="LON domain-like"/>
    <property type="match status" value="1"/>
</dbReference>
<dbReference type="GO" id="GO:0005737">
    <property type="term" value="C:cytoplasm"/>
    <property type="evidence" value="ECO:0007669"/>
    <property type="project" value="UniProtKB-SubCell"/>
</dbReference>
<keyword evidence="11" id="KW-0539">Nucleus</keyword>
<dbReference type="FunCoup" id="A0A6P3ZXG2">
    <property type="interactions" value="2914"/>
</dbReference>
<dbReference type="Gene3D" id="2.170.150.20">
    <property type="entry name" value="Peptide methionine sulfoxide reductase"/>
    <property type="match status" value="1"/>
</dbReference>
<dbReference type="PANTHER" id="PTHR14255">
    <property type="entry name" value="CEREBLON"/>
    <property type="match status" value="1"/>
</dbReference>
<dbReference type="SUPFAM" id="SSF88697">
    <property type="entry name" value="PUA domain-like"/>
    <property type="match status" value="1"/>
</dbReference>
<dbReference type="GO" id="GO:0031464">
    <property type="term" value="C:Cul4A-RING E3 ubiquitin ligase complex"/>
    <property type="evidence" value="ECO:0007669"/>
    <property type="project" value="TreeGrafter"/>
</dbReference>
<reference evidence="19" key="1">
    <citation type="submission" date="2025-08" db="UniProtKB">
        <authorList>
            <consortium name="RefSeq"/>
        </authorList>
    </citation>
    <scope>IDENTIFICATION</scope>
    <source>
        <tissue evidence="19">Seedling</tissue>
    </source>
</reference>
<comment type="function">
    <text evidence="13">Substrate recognition component of a DCX (DDB1-CUL4-X-box) E3 protein ligase complex that mediates the ubiquitination and subsequent proteasomal degradation of target proteins. Has an essential role in mediating growth by negatively regulating insulin signaling. It also has a role in maintaining presynaptic function in the neuromuscular junction synapses of third-instar larvae.</text>
</comment>
<evidence type="ECO:0000256" key="6">
    <source>
        <dbReference type="ARBA" id="ARBA00014394"/>
    </source>
</evidence>
<evidence type="ECO:0000259" key="16">
    <source>
        <dbReference type="PROSITE" id="PS51787"/>
    </source>
</evidence>
<dbReference type="FunFam" id="2.30.130.40:FF:000009">
    <property type="entry name" value="ATP-dependent protease La domain-containing protein"/>
    <property type="match status" value="1"/>
</dbReference>
<evidence type="ECO:0000256" key="1">
    <source>
        <dbReference type="ARBA" id="ARBA00004123"/>
    </source>
</evidence>
<keyword evidence="9" id="KW-0833">Ubl conjugation pathway</keyword>
<keyword evidence="18" id="KW-1185">Reference proteome</keyword>
<dbReference type="Gene3D" id="1.20.58.1480">
    <property type="match status" value="1"/>
</dbReference>
<dbReference type="PROSITE" id="PS51787">
    <property type="entry name" value="LON_N"/>
    <property type="match status" value="1"/>
</dbReference>
<dbReference type="InterPro" id="IPR004910">
    <property type="entry name" value="Yippee/Mis18/Cereblon"/>
</dbReference>
<evidence type="ECO:0000256" key="7">
    <source>
        <dbReference type="ARBA" id="ARBA00022490"/>
    </source>
</evidence>
<feature type="domain" description="CULT" evidence="17">
    <location>
        <begin position="437"/>
        <end position="544"/>
    </location>
</feature>
<keyword evidence="7" id="KW-0963">Cytoplasm</keyword>
<dbReference type="InterPro" id="IPR003111">
    <property type="entry name" value="Lon_prtase_N"/>
</dbReference>
<evidence type="ECO:0000256" key="11">
    <source>
        <dbReference type="ARBA" id="ARBA00023242"/>
    </source>
</evidence>